<feature type="compositionally biased region" description="Low complexity" evidence="1">
    <location>
        <begin position="106"/>
        <end position="116"/>
    </location>
</feature>
<evidence type="ECO:0000256" key="1">
    <source>
        <dbReference type="SAM" id="MobiDB-lite"/>
    </source>
</evidence>
<feature type="compositionally biased region" description="Low complexity" evidence="1">
    <location>
        <begin position="83"/>
        <end position="93"/>
    </location>
</feature>
<keyword evidence="2" id="KW-0732">Signal</keyword>
<name>A0A5Q0M482_VARPD</name>
<dbReference type="Proteomes" id="UP000326780">
    <property type="component" value="Chromosome"/>
</dbReference>
<feature type="chain" id="PRO_5025011682" description="Lipoprotein" evidence="2">
    <location>
        <begin position="17"/>
        <end position="168"/>
    </location>
</feature>
<proteinExistence type="predicted"/>
<dbReference type="RefSeq" id="WP_153283169.1">
    <property type="nucleotide sequence ID" value="NZ_CP045644.1"/>
</dbReference>
<evidence type="ECO:0000313" key="3">
    <source>
        <dbReference type="EMBL" id="QFZ84550.1"/>
    </source>
</evidence>
<gene>
    <name evidence="3" type="ORF">GFK26_18145</name>
</gene>
<evidence type="ECO:0000313" key="4">
    <source>
        <dbReference type="Proteomes" id="UP000326780"/>
    </source>
</evidence>
<feature type="region of interest" description="Disordered" evidence="1">
    <location>
        <begin position="70"/>
        <end position="168"/>
    </location>
</feature>
<evidence type="ECO:0000256" key="2">
    <source>
        <dbReference type="SAM" id="SignalP"/>
    </source>
</evidence>
<evidence type="ECO:0008006" key="5">
    <source>
        <dbReference type="Google" id="ProtNLM"/>
    </source>
</evidence>
<dbReference type="PROSITE" id="PS51257">
    <property type="entry name" value="PROKAR_LIPOPROTEIN"/>
    <property type="match status" value="1"/>
</dbReference>
<organism evidence="3 4">
    <name type="scientific">Variovorax paradoxus</name>
    <dbReference type="NCBI Taxonomy" id="34073"/>
    <lineage>
        <taxon>Bacteria</taxon>
        <taxon>Pseudomonadati</taxon>
        <taxon>Pseudomonadota</taxon>
        <taxon>Betaproteobacteria</taxon>
        <taxon>Burkholderiales</taxon>
        <taxon>Comamonadaceae</taxon>
        <taxon>Variovorax</taxon>
    </lineage>
</organism>
<feature type="signal peptide" evidence="2">
    <location>
        <begin position="1"/>
        <end position="16"/>
    </location>
</feature>
<dbReference type="EMBL" id="CP045644">
    <property type="protein sequence ID" value="QFZ84550.1"/>
    <property type="molecule type" value="Genomic_DNA"/>
</dbReference>
<protein>
    <recommendedName>
        <fullName evidence="5">Lipoprotein</fullName>
    </recommendedName>
</protein>
<accession>A0A5Q0M482</accession>
<reference evidence="3 4" key="1">
    <citation type="submission" date="2019-10" db="EMBL/GenBank/DDBJ databases">
        <title>Complete genome sequence of Variovorax paradoxus 5C-2.</title>
        <authorList>
            <person name="Gogoleva N.E."/>
            <person name="Balkin A.S."/>
        </authorList>
    </citation>
    <scope>NUCLEOTIDE SEQUENCE [LARGE SCALE GENOMIC DNA]</scope>
    <source>
        <strain evidence="3 4">5C-2</strain>
    </source>
</reference>
<dbReference type="AlphaFoldDB" id="A0A5Q0M482"/>
<sequence length="168" mass="17292">MKKTTLALVFAALALAGCGKDDTIQPMNMGQGSEAPHAPVAPVQAAAPQGDNGWLWGVGGYLLGRMTAPKATPQHVPAPAPGFAPQAAAPQQPKRSWFAPTPRPNVPNVVPKAPMVSTTPKSSPIPVPSAAPKPSYSGPSSYKAPSYSFKPSAPRSSPSRSSSSSSRR</sequence>
<feature type="compositionally biased region" description="Low complexity" evidence="1">
    <location>
        <begin position="132"/>
        <end position="168"/>
    </location>
</feature>